<gene>
    <name evidence="1" type="ORF">EZS28_050174</name>
</gene>
<reference evidence="1 2" key="1">
    <citation type="submission" date="2019-03" db="EMBL/GenBank/DDBJ databases">
        <title>Single cell metagenomics reveals metabolic interactions within the superorganism composed of flagellate Streblomastix strix and complex community of Bacteroidetes bacteria on its surface.</title>
        <authorList>
            <person name="Treitli S.C."/>
            <person name="Kolisko M."/>
            <person name="Husnik F."/>
            <person name="Keeling P."/>
            <person name="Hampl V."/>
        </authorList>
    </citation>
    <scope>NUCLEOTIDE SEQUENCE [LARGE SCALE GENOMIC DNA]</scope>
    <source>
        <strain evidence="1">ST1C</strain>
    </source>
</reference>
<organism evidence="1 2">
    <name type="scientific">Streblomastix strix</name>
    <dbReference type="NCBI Taxonomy" id="222440"/>
    <lineage>
        <taxon>Eukaryota</taxon>
        <taxon>Metamonada</taxon>
        <taxon>Preaxostyla</taxon>
        <taxon>Oxymonadida</taxon>
        <taxon>Streblomastigidae</taxon>
        <taxon>Streblomastix</taxon>
    </lineage>
</organism>
<dbReference type="AlphaFoldDB" id="A0A5J4T7R9"/>
<protein>
    <submittedName>
        <fullName evidence="1">Uncharacterized protein</fullName>
    </submittedName>
</protein>
<dbReference type="Proteomes" id="UP000324800">
    <property type="component" value="Unassembled WGS sequence"/>
</dbReference>
<evidence type="ECO:0000313" key="1">
    <source>
        <dbReference type="EMBL" id="KAA6354299.1"/>
    </source>
</evidence>
<feature type="non-terminal residue" evidence="1">
    <location>
        <position position="1"/>
    </location>
</feature>
<dbReference type="EMBL" id="SNRW01036555">
    <property type="protein sequence ID" value="KAA6354299.1"/>
    <property type="molecule type" value="Genomic_DNA"/>
</dbReference>
<proteinExistence type="predicted"/>
<evidence type="ECO:0000313" key="2">
    <source>
        <dbReference type="Proteomes" id="UP000324800"/>
    </source>
</evidence>
<feature type="non-terminal residue" evidence="1">
    <location>
        <position position="327"/>
    </location>
</feature>
<name>A0A5J4T7R9_9EUKA</name>
<sequence>ITKPDSKGIEIDRYSRIAEGKRLLFEFYNVKKENQREFLKKYEGFNWDDSLKVCQKYNININCYEFDDKNVEVPYKLFTNYSIDTDTVINPDGSNQQANETQVTREIQSRDYNILLLNDDDGNQHIMYIISVDKLLGIKICPICNNHAVFTKDPNNNSKRKMDTHMKECQQNNGQIKKYVTLEKFPKPFIPHITSNKTYRYLLAHNRESEYKATQYYITFRFQTELQKIRGYQYPILVPTAVASTIKAKNYIKTISFDKSQDNFVEKWLDQVFSEALQIRDDNKYADDVPQRYEVHVIGFDCLKSATTLIFKNIKSMKYEIIDRPGS</sequence>
<accession>A0A5J4T7R9</accession>
<comment type="caution">
    <text evidence="1">The sequence shown here is derived from an EMBL/GenBank/DDBJ whole genome shotgun (WGS) entry which is preliminary data.</text>
</comment>